<keyword evidence="2" id="KW-1185">Reference proteome</keyword>
<protein>
    <submittedName>
        <fullName evidence="1">Uncharacterized protein</fullName>
    </submittedName>
</protein>
<reference evidence="1 2" key="1">
    <citation type="journal article" date="2024" name="Front Chem Biol">
        <title>Unveiling the potential of Daldinia eschscholtzii MFLUCC 19-0629 through bioactivity and bioinformatics studies for enhanced sustainable agriculture production.</title>
        <authorList>
            <person name="Brooks S."/>
            <person name="Weaver J.A."/>
            <person name="Klomchit A."/>
            <person name="Alharthi S.A."/>
            <person name="Onlamun T."/>
            <person name="Nurani R."/>
            <person name="Vong T.K."/>
            <person name="Alberti F."/>
            <person name="Greco C."/>
        </authorList>
    </citation>
    <scope>NUCLEOTIDE SEQUENCE [LARGE SCALE GENOMIC DNA]</scope>
    <source>
        <strain evidence="1">MFLUCC 19-0629</strain>
    </source>
</reference>
<name>A0AAX6MB29_9PEZI</name>
<dbReference type="EMBL" id="JBANMG010000009">
    <property type="protein sequence ID" value="KAK6949402.1"/>
    <property type="molecule type" value="Genomic_DNA"/>
</dbReference>
<comment type="caution">
    <text evidence="1">The sequence shown here is derived from an EMBL/GenBank/DDBJ whole genome shotgun (WGS) entry which is preliminary data.</text>
</comment>
<organism evidence="1 2">
    <name type="scientific">Daldinia eschscholtzii</name>
    <dbReference type="NCBI Taxonomy" id="292717"/>
    <lineage>
        <taxon>Eukaryota</taxon>
        <taxon>Fungi</taxon>
        <taxon>Dikarya</taxon>
        <taxon>Ascomycota</taxon>
        <taxon>Pezizomycotina</taxon>
        <taxon>Sordariomycetes</taxon>
        <taxon>Xylariomycetidae</taxon>
        <taxon>Xylariales</taxon>
        <taxon>Hypoxylaceae</taxon>
        <taxon>Daldinia</taxon>
    </lineage>
</organism>
<gene>
    <name evidence="1" type="ORF">Daesc_009478</name>
</gene>
<accession>A0AAX6MB29</accession>
<sequence length="360" mass="41732">MAQICKSLLKAFKSRRQHDAIDPEGTNAERGGETASSTDQVFCYVEHESCRGWAGNYPCVFGPTEGCFRHNPRGLQISYKEISPTDRKTWNLTLRRPRSPRRDILQHDITQNDDLVWSSLPVEHSTVDPLDYIHPSIRYILAYYHIHWVRAAPSIETQRARIEALACHGTVTGDGNSQKFEYWTYPCWHKDSFYLLQAIRFTIAPKKWLSRFGYDFGIPGLSPNNWTFKTCPHYRQCFQAYEFRETRGVLKAGMAYVTKRRDPSGLYEKKSTKWQSVYGPRDDTFNCQFCCTDSYMDIDLVNGEIEVHIWVWKDLGKALNPFDPKWIAALHADSPVMKRSPAEVNSNQVRRAFRAALRED</sequence>
<proteinExistence type="predicted"/>
<dbReference type="AlphaFoldDB" id="A0AAX6MB29"/>
<evidence type="ECO:0000313" key="1">
    <source>
        <dbReference type="EMBL" id="KAK6949402.1"/>
    </source>
</evidence>
<evidence type="ECO:0000313" key="2">
    <source>
        <dbReference type="Proteomes" id="UP001369815"/>
    </source>
</evidence>
<dbReference type="Proteomes" id="UP001369815">
    <property type="component" value="Unassembled WGS sequence"/>
</dbReference>